<keyword evidence="1 3" id="KW-0812">Transmembrane</keyword>
<dbReference type="PANTHER" id="PTHR30273:SF2">
    <property type="entry name" value="PROTEIN FECR"/>
    <property type="match status" value="1"/>
</dbReference>
<evidence type="ECO:0000259" key="2">
    <source>
        <dbReference type="Pfam" id="PF04773"/>
    </source>
</evidence>
<comment type="caution">
    <text evidence="3">The sequence shown here is derived from an EMBL/GenBank/DDBJ whole genome shotgun (WGS) entry which is preliminary data.</text>
</comment>
<dbReference type="Gene3D" id="2.60.120.1440">
    <property type="match status" value="1"/>
</dbReference>
<gene>
    <name evidence="3" type="ORF">HNP60_002897</name>
</gene>
<dbReference type="PIRSF" id="PIRSF018266">
    <property type="entry name" value="FecR"/>
    <property type="match status" value="1"/>
</dbReference>
<feature type="transmembrane region" description="Helical" evidence="1">
    <location>
        <begin position="87"/>
        <end position="107"/>
    </location>
</feature>
<dbReference type="InterPro" id="IPR012373">
    <property type="entry name" value="Ferrdict_sens_TM"/>
</dbReference>
<keyword evidence="1" id="KW-0472">Membrane</keyword>
<proteinExistence type="predicted"/>
<sequence length="338" mass="37399">MTWRQVLRKEGMEQPDDAASWLARARSGKMTESESLDLAGWLADDRNRREYEALNARLQGLEALRSHPDILAMREEARRPAWFRQPLAMAAASVLILGLSAGVLFLWNALPGSSRDAGVVTALYETPDGKTSTVMLPDGSQMLLDAATTVRASMQEDSRRIELLKGRANFVVAPDRQRPFAVKAGDRTVVALGTQFEVNLAEHSVEIVLMEGRVAVRDADKGRPHARDLVMKPGYRLVAGDGNWTLSPVDLRSLSRWKDGLLIFDEARIGDIVVEMNRYLPEKIVISSPAVADRRMSAVLRAGDVNTFLSAIDAIGIATWSHAADRTYRLSEADHKKI</sequence>
<dbReference type="InterPro" id="IPR006860">
    <property type="entry name" value="FecR"/>
</dbReference>
<dbReference type="Gene3D" id="3.55.50.30">
    <property type="match status" value="1"/>
</dbReference>
<dbReference type="Pfam" id="PF04773">
    <property type="entry name" value="FecR"/>
    <property type="match status" value="1"/>
</dbReference>
<evidence type="ECO:0000313" key="3">
    <source>
        <dbReference type="EMBL" id="MBB5986923.1"/>
    </source>
</evidence>
<reference evidence="3 4" key="1">
    <citation type="submission" date="2020-08" db="EMBL/GenBank/DDBJ databases">
        <title>Exploring microbial biodiversity for novel pathways involved in the catabolism of aromatic compounds derived from lignin.</title>
        <authorList>
            <person name="Elkins J."/>
        </authorList>
    </citation>
    <scope>NUCLEOTIDE SEQUENCE [LARGE SCALE GENOMIC DNA]</scope>
    <source>
        <strain evidence="3 4">B1D3A</strain>
    </source>
</reference>
<evidence type="ECO:0000256" key="1">
    <source>
        <dbReference type="SAM" id="Phobius"/>
    </source>
</evidence>
<evidence type="ECO:0000313" key="4">
    <source>
        <dbReference type="Proteomes" id="UP001138540"/>
    </source>
</evidence>
<feature type="domain" description="FecR protein" evidence="2">
    <location>
        <begin position="124"/>
        <end position="214"/>
    </location>
</feature>
<dbReference type="EMBL" id="JACHKA010000001">
    <property type="protein sequence ID" value="MBB5986923.1"/>
    <property type="molecule type" value="Genomic_DNA"/>
</dbReference>
<keyword evidence="1" id="KW-1133">Transmembrane helix</keyword>
<accession>A0ABR6NI11</accession>
<dbReference type="Proteomes" id="UP001138540">
    <property type="component" value="Unassembled WGS sequence"/>
</dbReference>
<keyword evidence="4" id="KW-1185">Reference proteome</keyword>
<dbReference type="RefSeq" id="WP_184155020.1">
    <property type="nucleotide sequence ID" value="NZ_JACHKA010000001.1"/>
</dbReference>
<name>A0ABR6NI11_9SPHN</name>
<organism evidence="3 4">
    <name type="scientific">Sphingobium lignivorans</name>
    <dbReference type="NCBI Taxonomy" id="2735886"/>
    <lineage>
        <taxon>Bacteria</taxon>
        <taxon>Pseudomonadati</taxon>
        <taxon>Pseudomonadota</taxon>
        <taxon>Alphaproteobacteria</taxon>
        <taxon>Sphingomonadales</taxon>
        <taxon>Sphingomonadaceae</taxon>
        <taxon>Sphingobium</taxon>
    </lineage>
</organism>
<dbReference type="PANTHER" id="PTHR30273">
    <property type="entry name" value="PERIPLASMIC SIGNAL SENSOR AND SIGMA FACTOR ACTIVATOR FECR-RELATED"/>
    <property type="match status" value="1"/>
</dbReference>
<protein>
    <submittedName>
        <fullName evidence="3">Transmembrane sensor</fullName>
    </submittedName>
</protein>